<evidence type="ECO:0000313" key="5">
    <source>
        <dbReference type="Proteomes" id="UP000004162"/>
    </source>
</evidence>
<comment type="caution">
    <text evidence="4">The sequence shown here is derived from an EMBL/GenBank/DDBJ whole genome shotgun (WGS) entry which is preliminary data.</text>
</comment>
<feature type="repeat" description="TPR" evidence="3">
    <location>
        <begin position="154"/>
        <end position="187"/>
    </location>
</feature>
<keyword evidence="5" id="KW-1185">Reference proteome</keyword>
<dbReference type="PROSITE" id="PS51257">
    <property type="entry name" value="PROKAR_LIPOPROTEIN"/>
    <property type="match status" value="1"/>
</dbReference>
<dbReference type="PANTHER" id="PTHR44186:SF1">
    <property type="entry name" value="BARDET-BIEDL SYNDROME 4 PROTEIN"/>
    <property type="match status" value="1"/>
</dbReference>
<dbReference type="PANTHER" id="PTHR44186">
    <property type="match status" value="1"/>
</dbReference>
<accession>Q0YU41</accession>
<evidence type="ECO:0000256" key="1">
    <source>
        <dbReference type="ARBA" id="ARBA00022737"/>
    </source>
</evidence>
<dbReference type="PROSITE" id="PS50005">
    <property type="entry name" value="TPR"/>
    <property type="match status" value="3"/>
</dbReference>
<protein>
    <submittedName>
        <fullName evidence="4">TPR repeat</fullName>
    </submittedName>
</protein>
<dbReference type="Gene3D" id="1.25.40.10">
    <property type="entry name" value="Tetratricopeptide repeat domain"/>
    <property type="match status" value="2"/>
</dbReference>
<dbReference type="AlphaFoldDB" id="Q0YU41"/>
<dbReference type="SUPFAM" id="SSF48452">
    <property type="entry name" value="TPR-like"/>
    <property type="match status" value="3"/>
</dbReference>
<gene>
    <name evidence="4" type="ORF">CferDRAFT_1720</name>
</gene>
<dbReference type="EMBL" id="AASE01000002">
    <property type="protein sequence ID" value="EAT59713.1"/>
    <property type="molecule type" value="Genomic_DNA"/>
</dbReference>
<feature type="repeat" description="TPR" evidence="3">
    <location>
        <begin position="222"/>
        <end position="255"/>
    </location>
</feature>
<sequence length="573" mass="64720">MRSLCGAIPAWRHAVYFMLLFSAFLAIALSGCSSEPVVAGRSLKADSLSESKRREFVGALLLNIKGEHRAAVDRYRALLKSDASTPAINYALSRSFYSIGVSDSARFYSERSVKLDPSNTYYLRYLAELSHQMTDYTYAAELYQRLVTLEPGRPENLSLLAVEYLSADQPEKALAVFQEILRIDPKNETTQAQVLLLEIKLRHYQNAIGTLNELVEQGDGKEKLRLTLGELYLQTGQYESAFKSFRDVIDDNPLYVPAWLALFEVSVQSGNRETFLKDLHRFHLLGRIGVDQKIAVARLFLIRSLKDSAYEAPAQVMISELNRHYPRNGGVYLLRGQSMLQRQDAQGAERYFLKARSFVPGNPVIEEALVSAYIMQKEFRKASSIIVRAKKRYPVLAMRFRVMEGDLLFQEGKLDHAVSLLENVLQSINVKTEKDLYLQAAGILALCYDRQGLSVKSIRLYEEVLLLDPGNALAMNNIAYMLAEQGKDLSRAKTLAMKAVAAEPLSASYLDTLGWILYRMGEYDKSRELLEKAAGLNSREAEIFDHLAQVYDKLGNMQKAAETRDKLRKLKGM</sequence>
<evidence type="ECO:0000313" key="4">
    <source>
        <dbReference type="EMBL" id="EAT59713.1"/>
    </source>
</evidence>
<reference evidence="4 5" key="1">
    <citation type="submission" date="2006-07" db="EMBL/GenBank/DDBJ databases">
        <title>Annotation of the draft genome assembly of Chlorobium ferroxidans DSM 13031.</title>
        <authorList>
            <consortium name="US DOE Joint Genome Institute (JGI-ORNL)"/>
            <person name="Larimer F."/>
            <person name="Land M."/>
            <person name="Hauser L."/>
        </authorList>
    </citation>
    <scope>NUCLEOTIDE SEQUENCE [LARGE SCALE GENOMIC DNA]</scope>
    <source>
        <strain evidence="4 5">DSM 13031</strain>
    </source>
</reference>
<evidence type="ECO:0000256" key="3">
    <source>
        <dbReference type="PROSITE-ProRule" id="PRU00339"/>
    </source>
</evidence>
<keyword evidence="1" id="KW-0677">Repeat</keyword>
<proteinExistence type="predicted"/>
<dbReference type="InterPro" id="IPR011990">
    <property type="entry name" value="TPR-like_helical_dom_sf"/>
</dbReference>
<keyword evidence="2 3" id="KW-0802">TPR repeat</keyword>
<feature type="repeat" description="TPR" evidence="3">
    <location>
        <begin position="507"/>
        <end position="540"/>
    </location>
</feature>
<dbReference type="InterPro" id="IPR019734">
    <property type="entry name" value="TPR_rpt"/>
</dbReference>
<dbReference type="Pfam" id="PF13432">
    <property type="entry name" value="TPR_16"/>
    <property type="match status" value="1"/>
</dbReference>
<dbReference type="SMART" id="SM00028">
    <property type="entry name" value="TPR"/>
    <property type="match status" value="6"/>
</dbReference>
<reference evidence="4 5" key="2">
    <citation type="submission" date="2006-07" db="EMBL/GenBank/DDBJ databases">
        <title>Sequencing of the draft genome and assembly of Chlorobium ferroxidans DSM 13031.</title>
        <authorList>
            <consortium name="US DOE Joint Genome Institute (JGI-PGF)"/>
            <person name="Copeland A."/>
            <person name="Lucas S."/>
            <person name="Lapidus A."/>
            <person name="Barry K."/>
            <person name="Glavina del Rio T."/>
            <person name="Dalin E."/>
            <person name="Tice H."/>
            <person name="Bruce D."/>
            <person name="Pitluck S."/>
            <person name="Richardson P."/>
        </authorList>
    </citation>
    <scope>NUCLEOTIDE SEQUENCE [LARGE SCALE GENOMIC DNA]</scope>
    <source>
        <strain evidence="4 5">DSM 13031</strain>
    </source>
</reference>
<dbReference type="Proteomes" id="UP000004162">
    <property type="component" value="Unassembled WGS sequence"/>
</dbReference>
<name>Q0YU41_9CHLB</name>
<organism evidence="4 5">
    <name type="scientific">Chlorobium ferrooxidans DSM 13031</name>
    <dbReference type="NCBI Taxonomy" id="377431"/>
    <lineage>
        <taxon>Bacteria</taxon>
        <taxon>Pseudomonadati</taxon>
        <taxon>Chlorobiota</taxon>
        <taxon>Chlorobiia</taxon>
        <taxon>Chlorobiales</taxon>
        <taxon>Chlorobiaceae</taxon>
        <taxon>Chlorobium/Pelodictyon group</taxon>
        <taxon>Chlorobium</taxon>
    </lineage>
</organism>
<dbReference type="Pfam" id="PF13181">
    <property type="entry name" value="TPR_8"/>
    <property type="match status" value="1"/>
</dbReference>
<evidence type="ECO:0000256" key="2">
    <source>
        <dbReference type="ARBA" id="ARBA00022803"/>
    </source>
</evidence>